<evidence type="ECO:0000256" key="4">
    <source>
        <dbReference type="PROSITE-ProRule" id="PRU00267"/>
    </source>
</evidence>
<feature type="region of interest" description="Disordered" evidence="5">
    <location>
        <begin position="1"/>
        <end position="82"/>
    </location>
</feature>
<dbReference type="PANTHER" id="PTHR10270">
    <property type="entry name" value="SOX TRANSCRIPTION FACTOR"/>
    <property type="match status" value="1"/>
</dbReference>
<dbReference type="Pfam" id="PF00505">
    <property type="entry name" value="HMG_box"/>
    <property type="match status" value="1"/>
</dbReference>
<feature type="compositionally biased region" description="Low complexity" evidence="5">
    <location>
        <begin position="372"/>
        <end position="404"/>
    </location>
</feature>
<protein>
    <recommendedName>
        <fullName evidence="6">HMG box domain-containing protein</fullName>
    </recommendedName>
</protein>
<evidence type="ECO:0000256" key="1">
    <source>
        <dbReference type="ARBA" id="ARBA00023015"/>
    </source>
</evidence>
<dbReference type="InterPro" id="IPR009071">
    <property type="entry name" value="HMG_box_dom"/>
</dbReference>
<feature type="compositionally biased region" description="Polar residues" evidence="5">
    <location>
        <begin position="62"/>
        <end position="78"/>
    </location>
</feature>
<sequence length="749" mass="79988">MSGGRSAGGAAAATGPVFAPLPSPSSHSSSTQQQQQQQQKQPRGPITRKRAASINIEEANNRQKIPQSLNLGSPSSASPRPFDAGGSQLICLCAPEPKVPRPRNGTFFFAAFILYRQHHQATVVQENPGLANPDISKIIGERWRDESEEVKNTWKQLAEEEKLRHQVQFPGYRYQPRRGNKGGAPSGRPPVAPGEDPSRCPKCGGRYIATPRTPSTPFMTPTAARLALGTPYGPPGTSGQYPPPHPSQVVRTIRPPWGSTAGSLYDIHEDYEGMGSEAKRRRYNSAGGYGNYHPHPMPSSPPPPFVGPPPLGHQIQARQAQIHHPHQQPISRHSSFSGPSTPGYAHPLPSPSSMLARVSPGPSPMPPPPRPGSLSLPPGGHSSYSQQQQSHYPPQPQPQQRSPPHQQPPPPPHRGSIAAIIDFDESLRLPPLQTHLPPTSPGGSSGEPSTSLLPPVSSNQPLTSILYPPPVLPSSHNRDLHAAARSVEAMVMSISHISKLRVLEKISPALPTSSEVRGPIIVIEGPDARLLRVVASIIESGLRQSGSLECEVKIWEDPSIVISSRQGSIASSSGGSGGSAAVSRQSSPPPPSEGFAGYLGTISSWHVKSGEMIKFVTGGQKGEKMKKKLPIALIPSGYSLSLSDRFAVAIPISDSYAPVDHWQWMATLWRGVAGADLVVHVRGGYEGKGNGEEGIVEVRSGGLIDVKVVGDGGGGLDEKSQLGRRLRFEVEEWVRGGGWGVGRGEGMEF</sequence>
<keyword evidence="1" id="KW-0805">Transcription regulation</keyword>
<feature type="compositionally biased region" description="Low complexity" evidence="5">
    <location>
        <begin position="446"/>
        <end position="455"/>
    </location>
</feature>
<dbReference type="GO" id="GO:0005634">
    <property type="term" value="C:nucleus"/>
    <property type="evidence" value="ECO:0007669"/>
    <property type="project" value="UniProtKB-UniRule"/>
</dbReference>
<dbReference type="EMBL" id="MU865378">
    <property type="protein sequence ID" value="KAK4224970.1"/>
    <property type="molecule type" value="Genomic_DNA"/>
</dbReference>
<feature type="DNA-binding region" description="HMG box" evidence="4">
    <location>
        <begin position="99"/>
        <end position="173"/>
    </location>
</feature>
<name>A0AAN7BK68_9PEZI</name>
<feature type="region of interest" description="Disordered" evidence="5">
    <location>
        <begin position="285"/>
        <end position="417"/>
    </location>
</feature>
<feature type="compositionally biased region" description="Low complexity" evidence="5">
    <location>
        <begin position="24"/>
        <end position="42"/>
    </location>
</feature>
<evidence type="ECO:0000313" key="8">
    <source>
        <dbReference type="Proteomes" id="UP001301958"/>
    </source>
</evidence>
<keyword evidence="8" id="KW-1185">Reference proteome</keyword>
<keyword evidence="3" id="KW-0804">Transcription</keyword>
<dbReference type="GO" id="GO:0000122">
    <property type="term" value="P:negative regulation of transcription by RNA polymerase II"/>
    <property type="evidence" value="ECO:0007669"/>
    <property type="project" value="TreeGrafter"/>
</dbReference>
<dbReference type="SUPFAM" id="SSF47095">
    <property type="entry name" value="HMG-box"/>
    <property type="match status" value="1"/>
</dbReference>
<dbReference type="PANTHER" id="PTHR10270:SF161">
    <property type="entry name" value="SEX-DETERMINING REGION Y PROTEIN"/>
    <property type="match status" value="1"/>
</dbReference>
<dbReference type="CDD" id="cd01389">
    <property type="entry name" value="HMG-box_ROX1-like"/>
    <property type="match status" value="1"/>
</dbReference>
<dbReference type="PROSITE" id="PS50118">
    <property type="entry name" value="HMG_BOX_2"/>
    <property type="match status" value="1"/>
</dbReference>
<dbReference type="SMART" id="SM00398">
    <property type="entry name" value="HMG"/>
    <property type="match status" value="1"/>
</dbReference>
<organism evidence="7 8">
    <name type="scientific">Podospora fimiseda</name>
    <dbReference type="NCBI Taxonomy" id="252190"/>
    <lineage>
        <taxon>Eukaryota</taxon>
        <taxon>Fungi</taxon>
        <taxon>Dikarya</taxon>
        <taxon>Ascomycota</taxon>
        <taxon>Pezizomycotina</taxon>
        <taxon>Sordariomycetes</taxon>
        <taxon>Sordariomycetidae</taxon>
        <taxon>Sordariales</taxon>
        <taxon>Podosporaceae</taxon>
        <taxon>Podospora</taxon>
    </lineage>
</organism>
<reference evidence="7" key="1">
    <citation type="journal article" date="2023" name="Mol. Phylogenet. Evol.">
        <title>Genome-scale phylogeny and comparative genomics of the fungal order Sordariales.</title>
        <authorList>
            <person name="Hensen N."/>
            <person name="Bonometti L."/>
            <person name="Westerberg I."/>
            <person name="Brannstrom I.O."/>
            <person name="Guillou S."/>
            <person name="Cros-Aarteil S."/>
            <person name="Calhoun S."/>
            <person name="Haridas S."/>
            <person name="Kuo A."/>
            <person name="Mondo S."/>
            <person name="Pangilinan J."/>
            <person name="Riley R."/>
            <person name="LaButti K."/>
            <person name="Andreopoulos B."/>
            <person name="Lipzen A."/>
            <person name="Chen C."/>
            <person name="Yan M."/>
            <person name="Daum C."/>
            <person name="Ng V."/>
            <person name="Clum A."/>
            <person name="Steindorff A."/>
            <person name="Ohm R.A."/>
            <person name="Martin F."/>
            <person name="Silar P."/>
            <person name="Natvig D.O."/>
            <person name="Lalanne C."/>
            <person name="Gautier V."/>
            <person name="Ament-Velasquez S.L."/>
            <person name="Kruys A."/>
            <person name="Hutchinson M.I."/>
            <person name="Powell A.J."/>
            <person name="Barry K."/>
            <person name="Miller A.N."/>
            <person name="Grigoriev I.V."/>
            <person name="Debuchy R."/>
            <person name="Gladieux P."/>
            <person name="Hiltunen Thoren M."/>
            <person name="Johannesson H."/>
        </authorList>
    </citation>
    <scope>NUCLEOTIDE SEQUENCE</scope>
    <source>
        <strain evidence="7">CBS 990.96</strain>
    </source>
</reference>
<feature type="compositionally biased region" description="Low complexity" evidence="5">
    <location>
        <begin position="566"/>
        <end position="586"/>
    </location>
</feature>
<feature type="compositionally biased region" description="Pro residues" evidence="5">
    <location>
        <begin position="295"/>
        <end position="311"/>
    </location>
</feature>
<feature type="region of interest" description="Disordered" evidence="5">
    <location>
        <begin position="566"/>
        <end position="593"/>
    </location>
</feature>
<accession>A0AAN7BK68</accession>
<dbReference type="AlphaFoldDB" id="A0AAN7BK68"/>
<dbReference type="Gene3D" id="1.10.30.10">
    <property type="entry name" value="High mobility group box domain"/>
    <property type="match status" value="1"/>
</dbReference>
<feature type="compositionally biased region" description="Pro residues" evidence="5">
    <location>
        <begin position="361"/>
        <end position="371"/>
    </location>
</feature>
<dbReference type="FunFam" id="1.10.30.10:FF:000041">
    <property type="entry name" value="HMG box family protein"/>
    <property type="match status" value="1"/>
</dbReference>
<keyword evidence="2 4" id="KW-0238">DNA-binding</keyword>
<reference evidence="7" key="2">
    <citation type="submission" date="2023-05" db="EMBL/GenBank/DDBJ databases">
        <authorList>
            <consortium name="Lawrence Berkeley National Laboratory"/>
            <person name="Steindorff A."/>
            <person name="Hensen N."/>
            <person name="Bonometti L."/>
            <person name="Westerberg I."/>
            <person name="Brannstrom I.O."/>
            <person name="Guillou S."/>
            <person name="Cros-Aarteil S."/>
            <person name="Calhoun S."/>
            <person name="Haridas S."/>
            <person name="Kuo A."/>
            <person name="Mondo S."/>
            <person name="Pangilinan J."/>
            <person name="Riley R."/>
            <person name="Labutti K."/>
            <person name="Andreopoulos B."/>
            <person name="Lipzen A."/>
            <person name="Chen C."/>
            <person name="Yanf M."/>
            <person name="Daum C."/>
            <person name="Ng V."/>
            <person name="Clum A."/>
            <person name="Ohm R."/>
            <person name="Martin F."/>
            <person name="Silar P."/>
            <person name="Natvig D."/>
            <person name="Lalanne C."/>
            <person name="Gautier V."/>
            <person name="Ament-Velasquez S.L."/>
            <person name="Kruys A."/>
            <person name="Hutchinson M.I."/>
            <person name="Powell A.J."/>
            <person name="Barry K."/>
            <person name="Miller A.N."/>
            <person name="Grigoriev I.V."/>
            <person name="Debuchy R."/>
            <person name="Gladieux P."/>
            <person name="Thoren M.H."/>
            <person name="Johannesson H."/>
        </authorList>
    </citation>
    <scope>NUCLEOTIDE SEQUENCE</scope>
    <source>
        <strain evidence="7">CBS 990.96</strain>
    </source>
</reference>
<evidence type="ECO:0000313" key="7">
    <source>
        <dbReference type="EMBL" id="KAK4224970.1"/>
    </source>
</evidence>
<dbReference type="Proteomes" id="UP001301958">
    <property type="component" value="Unassembled WGS sequence"/>
</dbReference>
<dbReference type="GO" id="GO:0001228">
    <property type="term" value="F:DNA-binding transcription activator activity, RNA polymerase II-specific"/>
    <property type="evidence" value="ECO:0007669"/>
    <property type="project" value="TreeGrafter"/>
</dbReference>
<evidence type="ECO:0000256" key="5">
    <source>
        <dbReference type="SAM" id="MobiDB-lite"/>
    </source>
</evidence>
<evidence type="ECO:0000256" key="2">
    <source>
        <dbReference type="ARBA" id="ARBA00023125"/>
    </source>
</evidence>
<keyword evidence="4" id="KW-0539">Nucleus</keyword>
<dbReference type="GO" id="GO:0000978">
    <property type="term" value="F:RNA polymerase II cis-regulatory region sequence-specific DNA binding"/>
    <property type="evidence" value="ECO:0007669"/>
    <property type="project" value="TreeGrafter"/>
</dbReference>
<dbReference type="InterPro" id="IPR036910">
    <property type="entry name" value="HMG_box_dom_sf"/>
</dbReference>
<dbReference type="GO" id="GO:0030154">
    <property type="term" value="P:cell differentiation"/>
    <property type="evidence" value="ECO:0007669"/>
    <property type="project" value="TreeGrafter"/>
</dbReference>
<feature type="region of interest" description="Disordered" evidence="5">
    <location>
        <begin position="168"/>
        <end position="199"/>
    </location>
</feature>
<proteinExistence type="predicted"/>
<comment type="caution">
    <text evidence="7">The sequence shown here is derived from an EMBL/GenBank/DDBJ whole genome shotgun (WGS) entry which is preliminary data.</text>
</comment>
<feature type="region of interest" description="Disordered" evidence="5">
    <location>
        <begin position="430"/>
        <end position="460"/>
    </location>
</feature>
<evidence type="ECO:0000256" key="3">
    <source>
        <dbReference type="ARBA" id="ARBA00023163"/>
    </source>
</evidence>
<evidence type="ECO:0000259" key="6">
    <source>
        <dbReference type="PROSITE" id="PS50118"/>
    </source>
</evidence>
<feature type="domain" description="HMG box" evidence="6">
    <location>
        <begin position="99"/>
        <end position="173"/>
    </location>
</feature>
<gene>
    <name evidence="7" type="ORF">QBC38DRAFT_422283</name>
</gene>
<dbReference type="InterPro" id="IPR050140">
    <property type="entry name" value="SRY-related_HMG-box_TF-like"/>
</dbReference>